<reference evidence="3" key="1">
    <citation type="submission" date="2019-06" db="EMBL/GenBank/DDBJ databases">
        <title>Complete genome sequence of Stenotrophomonas phage Mendera.</title>
        <authorList>
            <person name="Garza K."/>
            <person name="Newkirk H."/>
            <person name="Moreland R."/>
            <person name="Liu M."/>
            <person name="Ramsey J."/>
            <person name="Gonzalez C.F."/>
            <person name="Leavitt J."/>
        </authorList>
    </citation>
    <scope>NUCLEOTIDE SEQUENCE [LARGE SCALE GENOMIC DNA]</scope>
</reference>
<keyword evidence="3" id="KW-1185">Reference proteome</keyword>
<accession>A0A5P8PJ17</accession>
<feature type="compositionally biased region" description="Basic and acidic residues" evidence="1">
    <location>
        <begin position="171"/>
        <end position="182"/>
    </location>
</feature>
<dbReference type="EMBL" id="MN098328">
    <property type="protein sequence ID" value="QFR56683.1"/>
    <property type="molecule type" value="Genomic_DNA"/>
</dbReference>
<organism evidence="2 3">
    <name type="scientific">Stenotrophomonas phage Mendera</name>
    <dbReference type="NCBI Taxonomy" id="2650877"/>
    <lineage>
        <taxon>Viruses</taxon>
        <taxon>Duplodnaviria</taxon>
        <taxon>Heunggongvirae</taxon>
        <taxon>Uroviricota</taxon>
        <taxon>Caudoviricetes</taxon>
        <taxon>Menderavirus</taxon>
        <taxon>Menderavirus mendera</taxon>
    </lineage>
</organism>
<feature type="region of interest" description="Disordered" evidence="1">
    <location>
        <begin position="171"/>
        <end position="192"/>
    </location>
</feature>
<name>A0A5P8PJ17_9CAUD</name>
<gene>
    <name evidence="2" type="ORF">CPT_Mendera_156</name>
</gene>
<protein>
    <submittedName>
        <fullName evidence="2">Uncharacterized protein</fullName>
    </submittedName>
</protein>
<evidence type="ECO:0000256" key="1">
    <source>
        <dbReference type="SAM" id="MobiDB-lite"/>
    </source>
</evidence>
<dbReference type="Proteomes" id="UP000326601">
    <property type="component" value="Segment"/>
</dbReference>
<evidence type="ECO:0000313" key="2">
    <source>
        <dbReference type="EMBL" id="QFR56683.1"/>
    </source>
</evidence>
<proteinExistence type="predicted"/>
<sequence length="192" mass="21838">MFSIPRGYRECVGAWWFAGTFSGFDMEKIQIIVDNGNDDWYRSTAVKSVEISAEMSEQNGFTVLIARTESGSVYALPLKNMSISGQMEAIRSHSAPNAVLLHEYLQHDKVKHLLGMTEEFDLNTLIKPKPLTRDDLLELAIEVRKQLEKINKMYNDMFLKAGIDLETMKRINEPDPSDRSPVDRFSSAYPDA</sequence>
<evidence type="ECO:0000313" key="3">
    <source>
        <dbReference type="Proteomes" id="UP000326601"/>
    </source>
</evidence>